<keyword evidence="2" id="KW-1185">Reference proteome</keyword>
<dbReference type="EMBL" id="JACSIT010000100">
    <property type="protein sequence ID" value="MBC6994718.1"/>
    <property type="molecule type" value="Genomic_DNA"/>
</dbReference>
<protein>
    <submittedName>
        <fullName evidence="1">Uncharacterized protein</fullName>
    </submittedName>
</protein>
<sequence length="70" mass="7424">MSLSTISRFIILLALVMIALAGFFPSPLMIGLAATSSALLVLSQTYVILRDDQATAANETEGPYAGYSQK</sequence>
<dbReference type="AlphaFoldDB" id="A0A923PIE2"/>
<proteinExistence type="predicted"/>
<reference evidence="1" key="1">
    <citation type="submission" date="2020-08" db="EMBL/GenBank/DDBJ databases">
        <title>Lewinella bacteria from marine environments.</title>
        <authorList>
            <person name="Zhong Y."/>
        </authorList>
    </citation>
    <scope>NUCLEOTIDE SEQUENCE</scope>
    <source>
        <strain evidence="1">KCTC 42187</strain>
    </source>
</reference>
<dbReference type="Proteomes" id="UP000650081">
    <property type="component" value="Unassembled WGS sequence"/>
</dbReference>
<name>A0A923PIE2_9BACT</name>
<evidence type="ECO:0000313" key="1">
    <source>
        <dbReference type="EMBL" id="MBC6994718.1"/>
    </source>
</evidence>
<comment type="caution">
    <text evidence="1">The sequence shown here is derived from an EMBL/GenBank/DDBJ whole genome shotgun (WGS) entry which is preliminary data.</text>
</comment>
<gene>
    <name evidence="1" type="ORF">H9S92_11120</name>
</gene>
<organism evidence="1 2">
    <name type="scientific">Neolewinella lacunae</name>
    <dbReference type="NCBI Taxonomy" id="1517758"/>
    <lineage>
        <taxon>Bacteria</taxon>
        <taxon>Pseudomonadati</taxon>
        <taxon>Bacteroidota</taxon>
        <taxon>Saprospiria</taxon>
        <taxon>Saprospirales</taxon>
        <taxon>Lewinellaceae</taxon>
        <taxon>Neolewinella</taxon>
    </lineage>
</organism>
<dbReference type="RefSeq" id="WP_187466782.1">
    <property type="nucleotide sequence ID" value="NZ_JACSIT010000100.1"/>
</dbReference>
<accession>A0A923PIE2</accession>
<evidence type="ECO:0000313" key="2">
    <source>
        <dbReference type="Proteomes" id="UP000650081"/>
    </source>
</evidence>